<dbReference type="GO" id="GO:0030313">
    <property type="term" value="C:cell envelope"/>
    <property type="evidence" value="ECO:0007669"/>
    <property type="project" value="UniProtKB-SubCell"/>
</dbReference>
<organism evidence="6 7">
    <name type="scientific">Caloramator proteoclasticus DSM 10124</name>
    <dbReference type="NCBI Taxonomy" id="1121262"/>
    <lineage>
        <taxon>Bacteria</taxon>
        <taxon>Bacillati</taxon>
        <taxon>Bacillota</taxon>
        <taxon>Clostridia</taxon>
        <taxon>Eubacteriales</taxon>
        <taxon>Clostridiaceae</taxon>
        <taxon>Caloramator</taxon>
    </lineage>
</organism>
<dbReference type="Gene3D" id="2.40.30.170">
    <property type="match status" value="1"/>
</dbReference>
<comment type="subcellular location">
    <subcellularLocation>
        <location evidence="1">Cell envelope</location>
    </subcellularLocation>
</comment>
<name>A0A1M4UL80_9CLOT</name>
<feature type="domain" description="YknX-like C-terminal permuted SH3-like" evidence="5">
    <location>
        <begin position="284"/>
        <end position="351"/>
    </location>
</feature>
<dbReference type="NCBIfam" id="TIGR01730">
    <property type="entry name" value="RND_mfp"/>
    <property type="match status" value="1"/>
</dbReference>
<evidence type="ECO:0000256" key="3">
    <source>
        <dbReference type="ARBA" id="ARBA00023054"/>
    </source>
</evidence>
<evidence type="ECO:0000313" key="7">
    <source>
        <dbReference type="Proteomes" id="UP000184423"/>
    </source>
</evidence>
<keyword evidence="7" id="KW-1185">Reference proteome</keyword>
<dbReference type="Pfam" id="PF25989">
    <property type="entry name" value="YknX_C"/>
    <property type="match status" value="1"/>
</dbReference>
<dbReference type="GO" id="GO:0022857">
    <property type="term" value="F:transmembrane transporter activity"/>
    <property type="evidence" value="ECO:0007669"/>
    <property type="project" value="InterPro"/>
</dbReference>
<evidence type="ECO:0000256" key="2">
    <source>
        <dbReference type="ARBA" id="ARBA00009477"/>
    </source>
</evidence>
<evidence type="ECO:0000256" key="1">
    <source>
        <dbReference type="ARBA" id="ARBA00004196"/>
    </source>
</evidence>
<feature type="coiled-coil region" evidence="4">
    <location>
        <begin position="91"/>
        <end position="158"/>
    </location>
</feature>
<protein>
    <submittedName>
        <fullName evidence="6">HlyD family secretion protein</fullName>
    </submittedName>
</protein>
<dbReference type="InterPro" id="IPR006143">
    <property type="entry name" value="RND_pump_MFP"/>
</dbReference>
<dbReference type="GO" id="GO:0016020">
    <property type="term" value="C:membrane"/>
    <property type="evidence" value="ECO:0007669"/>
    <property type="project" value="InterPro"/>
</dbReference>
<dbReference type="EMBL" id="FQVG01000008">
    <property type="protein sequence ID" value="SHE57476.1"/>
    <property type="molecule type" value="Genomic_DNA"/>
</dbReference>
<comment type="similarity">
    <text evidence="2">Belongs to the membrane fusion protein (MFP) (TC 8.A.1) family.</text>
</comment>
<dbReference type="Gene3D" id="2.40.50.100">
    <property type="match status" value="1"/>
</dbReference>
<dbReference type="Gene3D" id="2.40.420.20">
    <property type="match status" value="1"/>
</dbReference>
<evidence type="ECO:0000313" key="6">
    <source>
        <dbReference type="EMBL" id="SHE57476.1"/>
    </source>
</evidence>
<dbReference type="Proteomes" id="UP000184423">
    <property type="component" value="Unassembled WGS sequence"/>
</dbReference>
<sequence length="358" mass="39712">MKKKGLFITLIVIAVFVLSIFALKKGAQKPIEVKTAKAEVGDIVASFSSSGVVESKNKKEYYALNTGKVLKVYVKESDKVKKGDILVEFEVQDMSNQLKTAQLQYENAKIQLENLKKQKANATVTLPQSQSLSIDDQIKLQENQVEMAKINVENIKQTISKQQKYIRADYDGIVTQINVKEGAPAPMQLPALIVEDLSNLRVLVNINQYDVNKIKEGQEAYVKFLENTLKGRVASISKSATKTMSASGSDTIVKAYVDLIDTTDAIKPNFDVDVEIKISEKKGVLKIPNEALIQDKENRVRVFVVENGIAKNVDIKIGLQNDFEAEVISGLKEGDRVILNPPATLKDGVKVMDKDVKR</sequence>
<dbReference type="SUPFAM" id="SSF111369">
    <property type="entry name" value="HlyD-like secretion proteins"/>
    <property type="match status" value="1"/>
</dbReference>
<accession>A0A1M4UL80</accession>
<keyword evidence="3 4" id="KW-0175">Coiled coil</keyword>
<dbReference type="AlphaFoldDB" id="A0A1M4UL80"/>
<dbReference type="PANTHER" id="PTHR32347">
    <property type="entry name" value="EFFLUX SYSTEM COMPONENT YKNX-RELATED"/>
    <property type="match status" value="1"/>
</dbReference>
<dbReference type="InterPro" id="IPR058637">
    <property type="entry name" value="YknX-like_C"/>
</dbReference>
<evidence type="ECO:0000256" key="4">
    <source>
        <dbReference type="SAM" id="Coils"/>
    </source>
</evidence>
<proteinExistence type="inferred from homology"/>
<dbReference type="PANTHER" id="PTHR32347:SF14">
    <property type="entry name" value="EFFLUX SYSTEM COMPONENT YKNX-RELATED"/>
    <property type="match status" value="1"/>
</dbReference>
<evidence type="ECO:0000259" key="5">
    <source>
        <dbReference type="Pfam" id="PF25989"/>
    </source>
</evidence>
<reference evidence="7" key="1">
    <citation type="submission" date="2016-11" db="EMBL/GenBank/DDBJ databases">
        <authorList>
            <person name="Varghese N."/>
            <person name="Submissions S."/>
        </authorList>
    </citation>
    <scope>NUCLEOTIDE SEQUENCE [LARGE SCALE GENOMIC DNA]</scope>
    <source>
        <strain evidence="7">DSM 10124</strain>
    </source>
</reference>
<dbReference type="RefSeq" id="WP_027309470.1">
    <property type="nucleotide sequence ID" value="NZ_FQVG01000008.1"/>
</dbReference>
<dbReference type="InterPro" id="IPR050465">
    <property type="entry name" value="UPF0194_transport"/>
</dbReference>
<gene>
    <name evidence="6" type="ORF">SAMN02746091_00683</name>
</gene>